<name>A0A257LVJ0_UNCW3</name>
<evidence type="ECO:0000313" key="4">
    <source>
        <dbReference type="Proteomes" id="UP000216312"/>
    </source>
</evidence>
<gene>
    <name evidence="3" type="ORF">CGW93_03945</name>
</gene>
<comment type="caution">
    <text evidence="3">The sequence shown here is derived from an EMBL/GenBank/DDBJ whole genome shotgun (WGS) entry which is preliminary data.</text>
</comment>
<reference evidence="4" key="1">
    <citation type="submission" date="2017-07" db="EMBL/GenBank/DDBJ databases">
        <title>Novel pathways for hydrocarbon cycling and metabolic interdependencies in hydrothermal sediment communities.</title>
        <authorList>
            <person name="Dombrowski N."/>
            <person name="Seitz K."/>
            <person name="Teske A."/>
            <person name="Baker B."/>
        </authorList>
    </citation>
    <scope>NUCLEOTIDE SEQUENCE [LARGE SCALE GENOMIC DNA]</scope>
</reference>
<organism evidence="3 4">
    <name type="scientific">candidate division WOR-3 bacterium 4484_18</name>
    <dbReference type="NCBI Taxonomy" id="2020626"/>
    <lineage>
        <taxon>Bacteria</taxon>
        <taxon>Bacteria division WOR-3</taxon>
    </lineage>
</organism>
<dbReference type="Proteomes" id="UP000216312">
    <property type="component" value="Unassembled WGS sequence"/>
</dbReference>
<sequence length="371" mass="42553">MRVLHVGKFCPPVKGGMETFIVDLLKYLCRSIDVDLLCVREGLRDRVVRTPFYTIYGLGRIGNILSCPITLNLYGWLKALIPHYSILHVHLPHPLATLACILDNSRIPIVVHWHSDIVRQQIFSPIYEWMVMKLLDKADAIIATSPYYVKGSQLLNRFIDKVHVVPLGVDPHRIEATHEGVEKIKVTYRDRPIILTVGRLVYYKGFEYLIQAMREVDAYLIIIGIGPYYTRLERLIRCHKLEGRVKLLGYVPSNTLGNYYAACDLFVLPSIERSEAFGIVQVEAMYHSKPVISTDIPYSGVTWVNEHNVTGWVVPPRNPKALADAIRYLLNDVALSKRLGENGRRKFGQRFHIKYIASYIYKIYEDITADN</sequence>
<feature type="domain" description="Glycosyltransferase subfamily 4-like N-terminal" evidence="2">
    <location>
        <begin position="15"/>
        <end position="173"/>
    </location>
</feature>
<dbReference type="AlphaFoldDB" id="A0A257LVJ0"/>
<evidence type="ECO:0000259" key="2">
    <source>
        <dbReference type="Pfam" id="PF13439"/>
    </source>
</evidence>
<dbReference type="InterPro" id="IPR001296">
    <property type="entry name" value="Glyco_trans_1"/>
</dbReference>
<dbReference type="GO" id="GO:0016757">
    <property type="term" value="F:glycosyltransferase activity"/>
    <property type="evidence" value="ECO:0007669"/>
    <property type="project" value="InterPro"/>
</dbReference>
<dbReference type="Pfam" id="PF13439">
    <property type="entry name" value="Glyco_transf_4"/>
    <property type="match status" value="1"/>
</dbReference>
<feature type="domain" description="Glycosyl transferase family 1" evidence="1">
    <location>
        <begin position="186"/>
        <end position="345"/>
    </location>
</feature>
<protein>
    <submittedName>
        <fullName evidence="3">Glycosyl transferase family 1</fullName>
    </submittedName>
</protein>
<dbReference type="PANTHER" id="PTHR45947:SF3">
    <property type="entry name" value="SULFOQUINOVOSYL TRANSFERASE SQD2"/>
    <property type="match status" value="1"/>
</dbReference>
<dbReference type="Pfam" id="PF00534">
    <property type="entry name" value="Glycos_transf_1"/>
    <property type="match status" value="1"/>
</dbReference>
<dbReference type="Gene3D" id="3.40.50.2000">
    <property type="entry name" value="Glycogen Phosphorylase B"/>
    <property type="match status" value="2"/>
</dbReference>
<dbReference type="PANTHER" id="PTHR45947">
    <property type="entry name" value="SULFOQUINOVOSYL TRANSFERASE SQD2"/>
    <property type="match status" value="1"/>
</dbReference>
<dbReference type="SUPFAM" id="SSF53756">
    <property type="entry name" value="UDP-Glycosyltransferase/glycogen phosphorylase"/>
    <property type="match status" value="1"/>
</dbReference>
<evidence type="ECO:0000313" key="3">
    <source>
        <dbReference type="EMBL" id="OYV02771.1"/>
    </source>
</evidence>
<dbReference type="EMBL" id="NMUJ01000054">
    <property type="protein sequence ID" value="OYV02771.1"/>
    <property type="molecule type" value="Genomic_DNA"/>
</dbReference>
<keyword evidence="3" id="KW-0808">Transferase</keyword>
<proteinExistence type="predicted"/>
<accession>A0A257LVJ0</accession>
<dbReference type="InterPro" id="IPR028098">
    <property type="entry name" value="Glyco_trans_4-like_N"/>
</dbReference>
<evidence type="ECO:0000259" key="1">
    <source>
        <dbReference type="Pfam" id="PF00534"/>
    </source>
</evidence>
<dbReference type="InterPro" id="IPR050194">
    <property type="entry name" value="Glycosyltransferase_grp1"/>
</dbReference>